<dbReference type="SUPFAM" id="SSF53335">
    <property type="entry name" value="S-adenosyl-L-methionine-dependent methyltransferases"/>
    <property type="match status" value="1"/>
</dbReference>
<dbReference type="SUPFAM" id="SSF56112">
    <property type="entry name" value="Protein kinase-like (PK-like)"/>
    <property type="match status" value="1"/>
</dbReference>
<keyword evidence="3" id="KW-0949">S-adenosyl-L-methionine</keyword>
<dbReference type="OrthoDB" id="3645574at2759"/>
<dbReference type="Pfam" id="PF00106">
    <property type="entry name" value="adh_short"/>
    <property type="match status" value="1"/>
</dbReference>
<dbReference type="InterPro" id="IPR011009">
    <property type="entry name" value="Kinase-like_dom_sf"/>
</dbReference>
<proteinExistence type="predicted"/>
<evidence type="ECO:0000256" key="3">
    <source>
        <dbReference type="ARBA" id="ARBA00022691"/>
    </source>
</evidence>
<keyword evidence="4" id="KW-0521">NADP</keyword>
<feature type="domain" description="O-methyltransferase C-terminal" evidence="6">
    <location>
        <begin position="292"/>
        <end position="437"/>
    </location>
</feature>
<dbReference type="GO" id="GO:0032259">
    <property type="term" value="P:methylation"/>
    <property type="evidence" value="ECO:0007669"/>
    <property type="project" value="UniProtKB-KW"/>
</dbReference>
<dbReference type="PANTHER" id="PTHR43976:SF6">
    <property type="entry name" value="OXIDOREDUCTASE, PUTATIVE (AFU_ORTHOLOGUE AFUA_1G13950)-RELATED"/>
    <property type="match status" value="1"/>
</dbReference>
<feature type="signal peptide" evidence="5">
    <location>
        <begin position="1"/>
        <end position="18"/>
    </location>
</feature>
<dbReference type="InterPro" id="IPR001077">
    <property type="entry name" value="COMT_C"/>
</dbReference>
<dbReference type="AlphaFoldDB" id="A0A8H6P466"/>
<protein>
    <recommendedName>
        <fullName evidence="6">O-methyltransferase C-terminal domain-containing protein</fullName>
    </recommendedName>
</protein>
<evidence type="ECO:0000256" key="5">
    <source>
        <dbReference type="SAM" id="SignalP"/>
    </source>
</evidence>
<evidence type="ECO:0000313" key="7">
    <source>
        <dbReference type="EMBL" id="KAF7117346.1"/>
    </source>
</evidence>
<dbReference type="EMBL" id="JACBAD010002092">
    <property type="protein sequence ID" value="KAF7117346.1"/>
    <property type="molecule type" value="Genomic_DNA"/>
</dbReference>
<feature type="chain" id="PRO_5035101695" description="O-methyltransferase C-terminal domain-containing protein" evidence="5">
    <location>
        <begin position="19"/>
        <end position="965"/>
    </location>
</feature>
<dbReference type="InterPro" id="IPR002347">
    <property type="entry name" value="SDR_fam"/>
</dbReference>
<keyword evidence="2" id="KW-0808">Transferase</keyword>
<dbReference type="InterPro" id="IPR036291">
    <property type="entry name" value="NAD(P)-bd_dom_sf"/>
</dbReference>
<evidence type="ECO:0000256" key="2">
    <source>
        <dbReference type="ARBA" id="ARBA00022679"/>
    </source>
</evidence>
<dbReference type="Proteomes" id="UP000662466">
    <property type="component" value="Unassembled WGS sequence"/>
</dbReference>
<dbReference type="SUPFAM" id="SSF51735">
    <property type="entry name" value="NAD(P)-binding Rossmann-fold domains"/>
    <property type="match status" value="1"/>
</dbReference>
<dbReference type="InterPro" id="IPR029063">
    <property type="entry name" value="SAM-dependent_MTases_sf"/>
</dbReference>
<dbReference type="PANTHER" id="PTHR43976">
    <property type="entry name" value="SHORT CHAIN DEHYDROGENASE"/>
    <property type="match status" value="1"/>
</dbReference>
<evidence type="ECO:0000256" key="4">
    <source>
        <dbReference type="ARBA" id="ARBA00022857"/>
    </source>
</evidence>
<keyword evidence="5" id="KW-0732">Signal</keyword>
<dbReference type="CDD" id="cd05374">
    <property type="entry name" value="17beta-HSD-like_SDR_c"/>
    <property type="match status" value="1"/>
</dbReference>
<dbReference type="GO" id="GO:0008171">
    <property type="term" value="F:O-methyltransferase activity"/>
    <property type="evidence" value="ECO:0007669"/>
    <property type="project" value="InterPro"/>
</dbReference>
<dbReference type="InterPro" id="IPR051911">
    <property type="entry name" value="SDR_oxidoreductase"/>
</dbReference>
<dbReference type="PROSITE" id="PS00061">
    <property type="entry name" value="ADH_SHORT"/>
    <property type="match status" value="1"/>
</dbReference>
<keyword evidence="1" id="KW-0489">Methyltransferase</keyword>
<evidence type="ECO:0000259" key="6">
    <source>
        <dbReference type="Pfam" id="PF00891"/>
    </source>
</evidence>
<accession>A0A8H6P466</accession>
<dbReference type="Pfam" id="PF00891">
    <property type="entry name" value="Methyltransf_2"/>
    <property type="match status" value="1"/>
</dbReference>
<reference evidence="7" key="1">
    <citation type="submission" date="2020-06" db="EMBL/GenBank/DDBJ databases">
        <title>Draft genome sequences of strains closely related to Aspergillus parafelis and Aspergillus hiratsukae.</title>
        <authorList>
            <person name="Dos Santos R.A.C."/>
            <person name="Rivero-Menendez O."/>
            <person name="Steenwyk J.L."/>
            <person name="Mead M.E."/>
            <person name="Goldman G.H."/>
            <person name="Alastruey-Izquierdo A."/>
            <person name="Rokas A."/>
        </authorList>
    </citation>
    <scope>NUCLEOTIDE SEQUENCE</scope>
    <source>
        <strain evidence="7">CNM-CM5793</strain>
        <strain evidence="8">CNM-CM6106</strain>
    </source>
</reference>
<organism evidence="7 9">
    <name type="scientific">Aspergillus hiratsukae</name>
    <dbReference type="NCBI Taxonomy" id="1194566"/>
    <lineage>
        <taxon>Eukaryota</taxon>
        <taxon>Fungi</taxon>
        <taxon>Dikarya</taxon>
        <taxon>Ascomycota</taxon>
        <taxon>Pezizomycotina</taxon>
        <taxon>Eurotiomycetes</taxon>
        <taxon>Eurotiomycetidae</taxon>
        <taxon>Eurotiales</taxon>
        <taxon>Aspergillaceae</taxon>
        <taxon>Aspergillus</taxon>
        <taxon>Aspergillus subgen. Fumigati</taxon>
    </lineage>
</organism>
<evidence type="ECO:0000313" key="8">
    <source>
        <dbReference type="EMBL" id="KAF7158878.1"/>
    </source>
</evidence>
<dbReference type="PROSITE" id="PS51683">
    <property type="entry name" value="SAM_OMT_II"/>
    <property type="match status" value="1"/>
</dbReference>
<gene>
    <name evidence="7" type="ORF">CNMCM5793_006095</name>
    <name evidence="8" type="ORF">CNMCM6106_005836</name>
</gene>
<name>A0A8H6P466_9EURO</name>
<dbReference type="Gene3D" id="3.40.50.150">
    <property type="entry name" value="Vaccinia Virus protein VP39"/>
    <property type="match status" value="1"/>
</dbReference>
<evidence type="ECO:0000313" key="9">
    <source>
        <dbReference type="Proteomes" id="UP000630445"/>
    </source>
</evidence>
<dbReference type="EMBL" id="JACBAF010002283">
    <property type="protein sequence ID" value="KAF7158878.1"/>
    <property type="molecule type" value="Genomic_DNA"/>
</dbReference>
<dbReference type="PRINTS" id="PR00080">
    <property type="entry name" value="SDRFAMILY"/>
</dbReference>
<dbReference type="PRINTS" id="PR00081">
    <property type="entry name" value="GDHRDH"/>
</dbReference>
<dbReference type="InterPro" id="IPR016461">
    <property type="entry name" value="COMT-like"/>
</dbReference>
<dbReference type="Gene3D" id="3.40.50.720">
    <property type="entry name" value="NAD(P)-binding Rossmann-like Domain"/>
    <property type="match status" value="1"/>
</dbReference>
<sequence>MAAKKLTWLITGCSSGFGLSLTRAAQAGGHRVIATSRNPSKTPELVAEIEGKGGKWVQLDVDSPQSGDVITELEKSGDHIDVLVNNAGFSIYAPIETFTEKEIRSQMETMYFSPLRLIRAVLPHMRQRRSGVIVNMSSGASLDGIPTMGVYAGAKAGLDALTKILAKEVAPFNIRTLTVVLGTFNTNMPNSVVLGKIPLPEDYKGTFTEQVQGLLVSGKIKPNGDKDKAMQALCQVIVGEGVGEGHEAEKLLPLGSDMTSRLKGVRDYLGHALEAGWLDIFPHERILETAKDGTPLVVDVGGNTGHDMERFRQAHPETASPLYLQDRPEVVKLSKCPDPVNKMGYDFFTPQPVKGSRVYYMHGVLHDWSDEPARKILAMQRDAMTPGYSTLLTHDHIAPRALAHPHTTAYDLTMLVIVAGTERTEAHWEELLQSEEYKVVRIWSQALSLPLLRGSITLEEALEQEEDMLLDLSYPDSRIEFFVFLYSHRNDIAELVSDHLGLGQSNQCRLGEVREWIHGSFNVCIPVYVENWNKCSAKRVLIRFPLPYKVGEAGYPGNADEKLRCEAASFIWIRQHHLDIPLPRLWGFGFAGGQTFTRPENMSVTTRAIWYFKRYVSWLLGFLLPCPYISHRRQHVLEHGYLVMDYIDEPDVRMLSETWDEFPHNPDKTANFYRDLSRIMLSLSQRPLPRIGSWTIDSNGVLQLSNRPLTLRLHQLENAGIPTNIGRNLTYPSTDSYYLDILSCHGSRIRHQPNSMHDEEDGRAQVANLTIMRALLPHFTDRELRQGPFFYRLTDLHQSNIFVDNQWHIKYLVDIEWACSLPAETLRPPYWLTGIAVHDILGERLDAFSKAHDKFMEIFEEEEKRYPPLFNVSAYRTNIMRKGWKVGNFWFFHALDSPKGLFNIFRDHIQPKFAPSQSADPSDFSRIVSEYWAVDTKDVMEGKLKDKEVYENELRLRFKNGSEGT</sequence>
<dbReference type="Proteomes" id="UP000630445">
    <property type="component" value="Unassembled WGS sequence"/>
</dbReference>
<dbReference type="InterPro" id="IPR020904">
    <property type="entry name" value="Sc_DH/Rdtase_CS"/>
</dbReference>
<evidence type="ECO:0000256" key="1">
    <source>
        <dbReference type="ARBA" id="ARBA00022603"/>
    </source>
</evidence>
<dbReference type="GO" id="GO:0044550">
    <property type="term" value="P:secondary metabolite biosynthetic process"/>
    <property type="evidence" value="ECO:0007669"/>
    <property type="project" value="UniProtKB-ARBA"/>
</dbReference>
<keyword evidence="9" id="KW-1185">Reference proteome</keyword>
<comment type="caution">
    <text evidence="7">The sequence shown here is derived from an EMBL/GenBank/DDBJ whole genome shotgun (WGS) entry which is preliminary data.</text>
</comment>